<feature type="region of interest" description="Disordered" evidence="1">
    <location>
        <begin position="51"/>
        <end position="172"/>
    </location>
</feature>
<reference evidence="2 3" key="1">
    <citation type="submission" date="2020-02" db="EMBL/GenBank/DDBJ databases">
        <authorList>
            <person name="Ferguson B K."/>
        </authorList>
    </citation>
    <scope>NUCLEOTIDE SEQUENCE [LARGE SCALE GENOMIC DNA]</scope>
</reference>
<evidence type="ECO:0000256" key="1">
    <source>
        <dbReference type="SAM" id="MobiDB-lite"/>
    </source>
</evidence>
<keyword evidence="3" id="KW-1185">Reference proteome</keyword>
<gene>
    <name evidence="2" type="ORF">NTEN_LOCUS6077</name>
</gene>
<feature type="compositionally biased region" description="Polar residues" evidence="1">
    <location>
        <begin position="152"/>
        <end position="172"/>
    </location>
</feature>
<name>A0A6H5GBS9_9HEMI</name>
<protein>
    <submittedName>
        <fullName evidence="2">Uncharacterized protein</fullName>
    </submittedName>
</protein>
<accession>A0A6H5GBS9</accession>
<dbReference type="EMBL" id="CADCXU010009061">
    <property type="protein sequence ID" value="CAA9999841.1"/>
    <property type="molecule type" value="Genomic_DNA"/>
</dbReference>
<proteinExistence type="predicted"/>
<sequence>MSHTKIESDPRPDKTRFELAPAVCTSQTYRHIRSDTLMMWQTWREIRSRSLNERSRGLSSGPRSSLSVSSTSVAGELRVTYSASVPESEIGNAERGRTSESSSQSGIEDEAKSSGAYAKSHGEASDGRAFYPVHPHGQQGQQGQIDGLTGQRIKSPSCTWHRSIPNNNDRRE</sequence>
<evidence type="ECO:0000313" key="3">
    <source>
        <dbReference type="Proteomes" id="UP000479000"/>
    </source>
</evidence>
<feature type="compositionally biased region" description="Low complexity" evidence="1">
    <location>
        <begin position="57"/>
        <end position="73"/>
    </location>
</feature>
<evidence type="ECO:0000313" key="2">
    <source>
        <dbReference type="EMBL" id="CAA9999841.1"/>
    </source>
</evidence>
<dbReference type="Proteomes" id="UP000479000">
    <property type="component" value="Unassembled WGS sequence"/>
</dbReference>
<dbReference type="AlphaFoldDB" id="A0A6H5GBS9"/>
<organism evidence="2 3">
    <name type="scientific">Nesidiocoris tenuis</name>
    <dbReference type="NCBI Taxonomy" id="355587"/>
    <lineage>
        <taxon>Eukaryota</taxon>
        <taxon>Metazoa</taxon>
        <taxon>Ecdysozoa</taxon>
        <taxon>Arthropoda</taxon>
        <taxon>Hexapoda</taxon>
        <taxon>Insecta</taxon>
        <taxon>Pterygota</taxon>
        <taxon>Neoptera</taxon>
        <taxon>Paraneoptera</taxon>
        <taxon>Hemiptera</taxon>
        <taxon>Heteroptera</taxon>
        <taxon>Panheteroptera</taxon>
        <taxon>Cimicomorpha</taxon>
        <taxon>Miridae</taxon>
        <taxon>Dicyphina</taxon>
        <taxon>Nesidiocoris</taxon>
    </lineage>
</organism>
<feature type="compositionally biased region" description="Low complexity" evidence="1">
    <location>
        <begin position="137"/>
        <end position="151"/>
    </location>
</feature>